<dbReference type="SMART" id="SM00829">
    <property type="entry name" value="PKS_ER"/>
    <property type="match status" value="1"/>
</dbReference>
<proteinExistence type="predicted"/>
<dbReference type="HOGENOM" id="CLU_026673_16_5_1"/>
<dbReference type="Pfam" id="PF08240">
    <property type="entry name" value="ADH_N"/>
    <property type="match status" value="1"/>
</dbReference>
<dbReference type="InterPro" id="IPR013154">
    <property type="entry name" value="ADH-like_N"/>
</dbReference>
<dbReference type="GeneID" id="20667145"/>
<dbReference type="RefSeq" id="XP_009547854.1">
    <property type="nucleotide sequence ID" value="XM_009549559.1"/>
</dbReference>
<dbReference type="eggNOG" id="KOG1198">
    <property type="taxonomic scope" value="Eukaryota"/>
</dbReference>
<dbReference type="AlphaFoldDB" id="W4K5Z2"/>
<dbReference type="KEGG" id="hir:HETIRDRAFT_146509"/>
<dbReference type="InterPro" id="IPR013149">
    <property type="entry name" value="ADH-like_C"/>
</dbReference>
<dbReference type="OrthoDB" id="3233595at2759"/>
<dbReference type="SUPFAM" id="SSF50129">
    <property type="entry name" value="GroES-like"/>
    <property type="match status" value="1"/>
</dbReference>
<dbReference type="CDD" id="cd08249">
    <property type="entry name" value="enoyl_reductase_like"/>
    <property type="match status" value="1"/>
</dbReference>
<dbReference type="SUPFAM" id="SSF51735">
    <property type="entry name" value="NAD(P)-binding Rossmann-fold domains"/>
    <property type="match status" value="1"/>
</dbReference>
<dbReference type="GO" id="GO:0016651">
    <property type="term" value="F:oxidoreductase activity, acting on NAD(P)H"/>
    <property type="evidence" value="ECO:0007669"/>
    <property type="project" value="InterPro"/>
</dbReference>
<feature type="domain" description="Enoyl reductase (ER)" evidence="1">
    <location>
        <begin position="16"/>
        <end position="349"/>
    </location>
</feature>
<gene>
    <name evidence="2" type="primary">qor16</name>
    <name evidence="2" type="ORF">HETIRDRAFT_146509</name>
</gene>
<reference evidence="2 3" key="1">
    <citation type="journal article" date="2012" name="New Phytol.">
        <title>Insight into trade-off between wood decay and parasitism from the genome of a fungal forest pathogen.</title>
        <authorList>
            <person name="Olson A."/>
            <person name="Aerts A."/>
            <person name="Asiegbu F."/>
            <person name="Belbahri L."/>
            <person name="Bouzid O."/>
            <person name="Broberg A."/>
            <person name="Canback B."/>
            <person name="Coutinho P.M."/>
            <person name="Cullen D."/>
            <person name="Dalman K."/>
            <person name="Deflorio G."/>
            <person name="van Diepen L.T."/>
            <person name="Dunand C."/>
            <person name="Duplessis S."/>
            <person name="Durling M."/>
            <person name="Gonthier P."/>
            <person name="Grimwood J."/>
            <person name="Fossdal C.G."/>
            <person name="Hansson D."/>
            <person name="Henrissat B."/>
            <person name="Hietala A."/>
            <person name="Himmelstrand K."/>
            <person name="Hoffmeister D."/>
            <person name="Hogberg N."/>
            <person name="James T.Y."/>
            <person name="Karlsson M."/>
            <person name="Kohler A."/>
            <person name="Kues U."/>
            <person name="Lee Y.H."/>
            <person name="Lin Y.C."/>
            <person name="Lind M."/>
            <person name="Lindquist E."/>
            <person name="Lombard V."/>
            <person name="Lucas S."/>
            <person name="Lunden K."/>
            <person name="Morin E."/>
            <person name="Murat C."/>
            <person name="Park J."/>
            <person name="Raffaello T."/>
            <person name="Rouze P."/>
            <person name="Salamov A."/>
            <person name="Schmutz J."/>
            <person name="Solheim H."/>
            <person name="Stahlberg J."/>
            <person name="Velez H."/>
            <person name="de Vries R.P."/>
            <person name="Wiebenga A."/>
            <person name="Woodward S."/>
            <person name="Yakovlev I."/>
            <person name="Garbelotto M."/>
            <person name="Martin F."/>
            <person name="Grigoriev I.V."/>
            <person name="Stenlid J."/>
        </authorList>
    </citation>
    <scope>NUCLEOTIDE SEQUENCE [LARGE SCALE GENOMIC DNA]</scope>
    <source>
        <strain evidence="2 3">TC 32-1</strain>
    </source>
</reference>
<dbReference type="InParanoid" id="W4K5Z2"/>
<dbReference type="PANTHER" id="PTHR45348:SF2">
    <property type="entry name" value="ZINC-TYPE ALCOHOL DEHYDROGENASE-LIKE PROTEIN C2E1P3.01"/>
    <property type="match status" value="1"/>
</dbReference>
<evidence type="ECO:0000313" key="3">
    <source>
        <dbReference type="Proteomes" id="UP000030671"/>
    </source>
</evidence>
<dbReference type="Proteomes" id="UP000030671">
    <property type="component" value="Unassembled WGS sequence"/>
</dbReference>
<dbReference type="EMBL" id="KI925459">
    <property type="protein sequence ID" value="ETW81189.1"/>
    <property type="molecule type" value="Genomic_DNA"/>
</dbReference>
<dbReference type="Gene3D" id="3.40.50.720">
    <property type="entry name" value="NAD(P)-binding Rossmann-like Domain"/>
    <property type="match status" value="1"/>
</dbReference>
<organism evidence="2 3">
    <name type="scientific">Heterobasidion irregulare (strain TC 32-1)</name>
    <dbReference type="NCBI Taxonomy" id="747525"/>
    <lineage>
        <taxon>Eukaryota</taxon>
        <taxon>Fungi</taxon>
        <taxon>Dikarya</taxon>
        <taxon>Basidiomycota</taxon>
        <taxon>Agaricomycotina</taxon>
        <taxon>Agaricomycetes</taxon>
        <taxon>Russulales</taxon>
        <taxon>Bondarzewiaceae</taxon>
        <taxon>Heterobasidion</taxon>
        <taxon>Heterobasidion annosum species complex</taxon>
    </lineage>
</organism>
<evidence type="ECO:0000313" key="2">
    <source>
        <dbReference type="EMBL" id="ETW81189.1"/>
    </source>
</evidence>
<dbReference type="InterPro" id="IPR020843">
    <property type="entry name" value="ER"/>
</dbReference>
<dbReference type="InterPro" id="IPR036291">
    <property type="entry name" value="NAD(P)-bd_dom_sf"/>
</dbReference>
<evidence type="ECO:0000259" key="1">
    <source>
        <dbReference type="SMART" id="SM00829"/>
    </source>
</evidence>
<keyword evidence="3" id="KW-1185">Reference proteome</keyword>
<dbReference type="Gene3D" id="3.90.180.10">
    <property type="entry name" value="Medium-chain alcohol dehydrogenases, catalytic domain"/>
    <property type="match status" value="1"/>
</dbReference>
<dbReference type="InterPro" id="IPR047122">
    <property type="entry name" value="Trans-enoyl_RdTase-like"/>
</dbReference>
<dbReference type="Pfam" id="PF00107">
    <property type="entry name" value="ADH_zinc_N"/>
    <property type="match status" value="1"/>
</dbReference>
<sequence>MPSPEVQKALLFAAKGSPFAVGTRPIPKPGPGQVLVKIHSAALNPVDNFIQSFGVFVEEWPFVAGSDAAGVVEAIGENVQGLEKGDRVLYQCLFTPDRGTFQQYGIADGIRAAKIPPNISFEGASTLPLGLATASIGLYEKKSSRGGVGLFPPWEEGGRGKYQGQPILVIGGASSVGQFAIQLAKLSGFSPIITTCSSHSAAYCVAAGATHTIDYHTTPYSDLSSAIRAIVGPSTSISVIYDAISIPESQRACWDILAPNGSIVVTLTPVVGKAGEEAEDGKRTVWVYGNVNQPDNQELGTALYSKLTALLAEGAIKPNNIDVLPDGLAGIPDGLKRLASGVSGVKLVAHPQETP</sequence>
<dbReference type="InterPro" id="IPR011032">
    <property type="entry name" value="GroES-like_sf"/>
</dbReference>
<name>W4K5Z2_HETIT</name>
<protein>
    <submittedName>
        <fullName evidence="2">Quinone oxidoreductase 16</fullName>
    </submittedName>
</protein>
<dbReference type="PANTHER" id="PTHR45348">
    <property type="entry name" value="HYPOTHETICAL OXIDOREDUCTASE (EUROFUNG)"/>
    <property type="match status" value="1"/>
</dbReference>
<accession>W4K5Z2</accession>